<dbReference type="EMBL" id="JAVDQH010000006">
    <property type="protein sequence ID" value="MDR6244074.1"/>
    <property type="molecule type" value="Genomic_DNA"/>
</dbReference>
<keyword evidence="1" id="KW-0812">Transmembrane</keyword>
<name>A0ABU1IXU5_9BACL</name>
<feature type="transmembrane region" description="Helical" evidence="1">
    <location>
        <begin position="12"/>
        <end position="32"/>
    </location>
</feature>
<protein>
    <submittedName>
        <fullName evidence="2">Membrane protein</fullName>
    </submittedName>
</protein>
<comment type="caution">
    <text evidence="2">The sequence shown here is derived from an EMBL/GenBank/DDBJ whole genome shotgun (WGS) entry which is preliminary data.</text>
</comment>
<dbReference type="RefSeq" id="WP_188775801.1">
    <property type="nucleotide sequence ID" value="NZ_BMMB01000005.1"/>
</dbReference>
<organism evidence="2 3">
    <name type="scientific">Paenibacillus hunanensis</name>
    <dbReference type="NCBI Taxonomy" id="539262"/>
    <lineage>
        <taxon>Bacteria</taxon>
        <taxon>Bacillati</taxon>
        <taxon>Bacillota</taxon>
        <taxon>Bacilli</taxon>
        <taxon>Bacillales</taxon>
        <taxon>Paenibacillaceae</taxon>
        <taxon>Paenibacillus</taxon>
    </lineage>
</organism>
<sequence length="116" mass="13050">MRNDNTLPILKWLTFALEALMAIPLIGGTFVISYGYTPLFIAFVLHLVALVLAVRARRSPFGNAIGIVTSAIAWIPLIGWVMHTITAIILLLEAIAVTGRGYMRDDRRYDDRYNRM</sequence>
<feature type="transmembrane region" description="Helical" evidence="1">
    <location>
        <begin position="61"/>
        <end position="79"/>
    </location>
</feature>
<keyword evidence="3" id="KW-1185">Reference proteome</keyword>
<reference evidence="2 3" key="1">
    <citation type="submission" date="2023-07" db="EMBL/GenBank/DDBJ databases">
        <title>Genomic Encyclopedia of Type Strains, Phase IV (KMG-IV): sequencing the most valuable type-strain genomes for metagenomic binning, comparative biology and taxonomic classification.</title>
        <authorList>
            <person name="Goeker M."/>
        </authorList>
    </citation>
    <scope>NUCLEOTIDE SEQUENCE [LARGE SCALE GENOMIC DNA]</scope>
    <source>
        <strain evidence="2 3">DSM 22170</strain>
    </source>
</reference>
<gene>
    <name evidence="2" type="ORF">JOC58_001967</name>
</gene>
<dbReference type="Proteomes" id="UP001185028">
    <property type="component" value="Unassembled WGS sequence"/>
</dbReference>
<keyword evidence="1" id="KW-1133">Transmembrane helix</keyword>
<feature type="transmembrane region" description="Helical" evidence="1">
    <location>
        <begin position="38"/>
        <end position="54"/>
    </location>
</feature>
<accession>A0ABU1IXU5</accession>
<evidence type="ECO:0000313" key="2">
    <source>
        <dbReference type="EMBL" id="MDR6244074.1"/>
    </source>
</evidence>
<evidence type="ECO:0000256" key="1">
    <source>
        <dbReference type="SAM" id="Phobius"/>
    </source>
</evidence>
<keyword evidence="1" id="KW-0472">Membrane</keyword>
<evidence type="ECO:0000313" key="3">
    <source>
        <dbReference type="Proteomes" id="UP001185028"/>
    </source>
</evidence>
<feature type="transmembrane region" description="Helical" evidence="1">
    <location>
        <begin position="85"/>
        <end position="103"/>
    </location>
</feature>
<proteinExistence type="predicted"/>